<dbReference type="PROSITE" id="PS50879">
    <property type="entry name" value="RNASE_H_1"/>
    <property type="match status" value="1"/>
</dbReference>
<comment type="caution">
    <text evidence="2">The sequence shown here is derived from an EMBL/GenBank/DDBJ whole genome shotgun (WGS) entry which is preliminary data.</text>
</comment>
<name>A0ABW4B521_9LACO</name>
<dbReference type="GO" id="GO:0004523">
    <property type="term" value="F:RNA-DNA hybrid ribonuclease activity"/>
    <property type="evidence" value="ECO:0007669"/>
    <property type="project" value="UniProtKB-EC"/>
</dbReference>
<dbReference type="EMBL" id="JBHTMO010000001">
    <property type="protein sequence ID" value="MFD1391986.1"/>
    <property type="molecule type" value="Genomic_DNA"/>
</dbReference>
<organism evidence="2 3">
    <name type="scientific">Lacticaseibacillus jixianensis</name>
    <dbReference type="NCBI Taxonomy" id="2486012"/>
    <lineage>
        <taxon>Bacteria</taxon>
        <taxon>Bacillati</taxon>
        <taxon>Bacillota</taxon>
        <taxon>Bacilli</taxon>
        <taxon>Lactobacillales</taxon>
        <taxon>Lactobacillaceae</taxon>
        <taxon>Lacticaseibacillus</taxon>
    </lineage>
</organism>
<dbReference type="CDD" id="cd09279">
    <property type="entry name" value="RNase_HI_like"/>
    <property type="match status" value="1"/>
</dbReference>
<dbReference type="SUPFAM" id="SSF53098">
    <property type="entry name" value="Ribonuclease H-like"/>
    <property type="match status" value="1"/>
</dbReference>
<reference evidence="3" key="1">
    <citation type="journal article" date="2019" name="Int. J. Syst. Evol. Microbiol.">
        <title>The Global Catalogue of Microorganisms (GCM) 10K type strain sequencing project: providing services to taxonomists for standard genome sequencing and annotation.</title>
        <authorList>
            <consortium name="The Broad Institute Genomics Platform"/>
            <consortium name="The Broad Institute Genome Sequencing Center for Infectious Disease"/>
            <person name="Wu L."/>
            <person name="Ma J."/>
        </authorList>
    </citation>
    <scope>NUCLEOTIDE SEQUENCE [LARGE SCALE GENOMIC DNA]</scope>
    <source>
        <strain evidence="3">CCM 8911</strain>
    </source>
</reference>
<dbReference type="Proteomes" id="UP001597249">
    <property type="component" value="Unassembled WGS sequence"/>
</dbReference>
<sequence>MNKLYTDAATKGNVGLGGIGILIIAEGQQDQTHLPLPQTTNHEAEFQAAIAGFKRLLALGLTGPVSFYSDSKLVIEALDKNYAKHYADYVTELAALVSQFPLVLWQWLPDHQNRGAHMLAQQGLRAAEAQEKRASARFRE</sequence>
<accession>A0ABW4B521</accession>
<dbReference type="EC" id="3.1.26.4" evidence="2"/>
<evidence type="ECO:0000313" key="3">
    <source>
        <dbReference type="Proteomes" id="UP001597249"/>
    </source>
</evidence>
<evidence type="ECO:0000313" key="2">
    <source>
        <dbReference type="EMBL" id="MFD1391986.1"/>
    </source>
</evidence>
<gene>
    <name evidence="2" type="ORF">ACFQ3L_00085</name>
</gene>
<dbReference type="InterPro" id="IPR002156">
    <property type="entry name" value="RNaseH_domain"/>
</dbReference>
<dbReference type="InterPro" id="IPR012337">
    <property type="entry name" value="RNaseH-like_sf"/>
</dbReference>
<proteinExistence type="predicted"/>
<feature type="domain" description="RNase H type-1" evidence="1">
    <location>
        <begin position="1"/>
        <end position="129"/>
    </location>
</feature>
<keyword evidence="2" id="KW-0378">Hydrolase</keyword>
<keyword evidence="3" id="KW-1185">Reference proteome</keyword>
<dbReference type="Gene3D" id="3.30.420.10">
    <property type="entry name" value="Ribonuclease H-like superfamily/Ribonuclease H"/>
    <property type="match status" value="1"/>
</dbReference>
<dbReference type="Pfam" id="PF13456">
    <property type="entry name" value="RVT_3"/>
    <property type="match status" value="1"/>
</dbReference>
<dbReference type="InterPro" id="IPR036397">
    <property type="entry name" value="RNaseH_sf"/>
</dbReference>
<dbReference type="RefSeq" id="WP_125584447.1">
    <property type="nucleotide sequence ID" value="NZ_JBHTMO010000001.1"/>
</dbReference>
<evidence type="ECO:0000259" key="1">
    <source>
        <dbReference type="PROSITE" id="PS50879"/>
    </source>
</evidence>
<protein>
    <submittedName>
        <fullName evidence="2">Ribonuclease HI family protein</fullName>
        <ecNumber evidence="2">3.1.26.4</ecNumber>
    </submittedName>
</protein>